<dbReference type="SMART" id="SM00338">
    <property type="entry name" value="BRLZ"/>
    <property type="match status" value="1"/>
</dbReference>
<feature type="domain" description="BZIP" evidence="8">
    <location>
        <begin position="241"/>
        <end position="294"/>
    </location>
</feature>
<dbReference type="Proteomes" id="UP000284842">
    <property type="component" value="Unassembled WGS sequence"/>
</dbReference>
<dbReference type="EMBL" id="NHTK01006137">
    <property type="protein sequence ID" value="PPQ62795.1"/>
    <property type="molecule type" value="Genomic_DNA"/>
</dbReference>
<dbReference type="SUPFAM" id="SSF57959">
    <property type="entry name" value="Leucine zipper domain"/>
    <property type="match status" value="1"/>
</dbReference>
<sequence>MVTLKSEPLEELASSTPPSVVKELERWKQVVFDFDMDHDQQKNSRNRQQSGSNNSVNNTRIPQPTDLNTDAALLAQLASSSGNLNQAYPSLLNAAAAYSSMAPNPAYYGNFLQHNPMAPHPTQLPPLSSLDFPWTPYGAHPHQQPQSQAGPSHYDLSHLASVHHSIPPTGSQPPATYWEPLFPVAPSVETNPAATSSSATAAAGTTSGAPRRGQSTSSGPHSSSSPEVDMTEAERQAISDEKRRRNTAASARFRIKKKHKTITLERSVSDLTGRAEELEREVADLRRENGWLKEIVMLKGTRFAASNLSSAEALSQVAALATNGPYSTDSRAQSSSSSGAARDKPQDQSHSESSDEASEEEETPSGKAKGKGKKVAKNNSSAN</sequence>
<comment type="subcellular location">
    <subcellularLocation>
        <location evidence="1">Nucleus</location>
    </subcellularLocation>
</comment>
<feature type="compositionally biased region" description="Low complexity" evidence="7">
    <location>
        <begin position="193"/>
        <end position="225"/>
    </location>
</feature>
<dbReference type="PANTHER" id="PTHR13044">
    <property type="entry name" value="ACTIVATING TRANSCRIPTION FACTOR ATF 4/5"/>
    <property type="match status" value="1"/>
</dbReference>
<reference evidence="9 10" key="1">
    <citation type="journal article" date="2018" name="Evol. Lett.">
        <title>Horizontal gene cluster transfer increased hallucinogenic mushroom diversity.</title>
        <authorList>
            <person name="Reynolds H.T."/>
            <person name="Vijayakumar V."/>
            <person name="Gluck-Thaler E."/>
            <person name="Korotkin H.B."/>
            <person name="Matheny P.B."/>
            <person name="Slot J.C."/>
        </authorList>
    </citation>
    <scope>NUCLEOTIDE SEQUENCE [LARGE SCALE GENOMIC DNA]</scope>
    <source>
        <strain evidence="9 10">2629</strain>
    </source>
</reference>
<evidence type="ECO:0000259" key="8">
    <source>
        <dbReference type="PROSITE" id="PS50217"/>
    </source>
</evidence>
<dbReference type="PROSITE" id="PS50217">
    <property type="entry name" value="BZIP"/>
    <property type="match status" value="1"/>
</dbReference>
<evidence type="ECO:0000256" key="7">
    <source>
        <dbReference type="SAM" id="MobiDB-lite"/>
    </source>
</evidence>
<feature type="region of interest" description="Disordered" evidence="7">
    <location>
        <begin position="1"/>
        <end position="21"/>
    </location>
</feature>
<evidence type="ECO:0000256" key="6">
    <source>
        <dbReference type="SAM" id="Coils"/>
    </source>
</evidence>
<organism evidence="9 10">
    <name type="scientific">Panaeolus cyanescens</name>
    <dbReference type="NCBI Taxonomy" id="181874"/>
    <lineage>
        <taxon>Eukaryota</taxon>
        <taxon>Fungi</taxon>
        <taxon>Dikarya</taxon>
        <taxon>Basidiomycota</taxon>
        <taxon>Agaricomycotina</taxon>
        <taxon>Agaricomycetes</taxon>
        <taxon>Agaricomycetidae</taxon>
        <taxon>Agaricales</taxon>
        <taxon>Agaricineae</taxon>
        <taxon>Galeropsidaceae</taxon>
        <taxon>Panaeolus</taxon>
    </lineage>
</organism>
<feature type="coiled-coil region" evidence="6">
    <location>
        <begin position="261"/>
        <end position="295"/>
    </location>
</feature>
<dbReference type="PANTHER" id="PTHR13044:SF14">
    <property type="entry name" value="CRYPTOCEPHAL, ISOFORM A"/>
    <property type="match status" value="1"/>
</dbReference>
<dbReference type="PROSITE" id="PS00036">
    <property type="entry name" value="BZIP_BASIC"/>
    <property type="match status" value="1"/>
</dbReference>
<dbReference type="InterPro" id="IPR046347">
    <property type="entry name" value="bZIP_sf"/>
</dbReference>
<dbReference type="InParanoid" id="A0A409VCL9"/>
<feature type="region of interest" description="Disordered" evidence="7">
    <location>
        <begin position="324"/>
        <end position="383"/>
    </location>
</feature>
<dbReference type="GO" id="GO:0005634">
    <property type="term" value="C:nucleus"/>
    <property type="evidence" value="ECO:0007669"/>
    <property type="project" value="UniProtKB-SubCell"/>
</dbReference>
<dbReference type="GO" id="GO:0000977">
    <property type="term" value="F:RNA polymerase II transcription regulatory region sequence-specific DNA binding"/>
    <property type="evidence" value="ECO:0007669"/>
    <property type="project" value="TreeGrafter"/>
</dbReference>
<protein>
    <recommendedName>
        <fullName evidence="8">BZIP domain-containing protein</fullName>
    </recommendedName>
</protein>
<keyword evidence="6" id="KW-0175">Coiled coil</keyword>
<dbReference type="AlphaFoldDB" id="A0A409VCL9"/>
<feature type="region of interest" description="Disordered" evidence="7">
    <location>
        <begin position="135"/>
        <end position="154"/>
    </location>
</feature>
<feature type="compositionally biased region" description="Low complexity" evidence="7">
    <location>
        <begin position="46"/>
        <end position="58"/>
    </location>
</feature>
<keyword evidence="5" id="KW-0539">Nucleus</keyword>
<evidence type="ECO:0000256" key="5">
    <source>
        <dbReference type="ARBA" id="ARBA00023242"/>
    </source>
</evidence>
<keyword evidence="3" id="KW-0238">DNA-binding</keyword>
<evidence type="ECO:0000256" key="4">
    <source>
        <dbReference type="ARBA" id="ARBA00023163"/>
    </source>
</evidence>
<evidence type="ECO:0000256" key="1">
    <source>
        <dbReference type="ARBA" id="ARBA00004123"/>
    </source>
</evidence>
<evidence type="ECO:0000313" key="9">
    <source>
        <dbReference type="EMBL" id="PPQ62795.1"/>
    </source>
</evidence>
<keyword evidence="2" id="KW-0805">Transcription regulation</keyword>
<keyword evidence="10" id="KW-1185">Reference proteome</keyword>
<feature type="compositionally biased region" description="Basic and acidic residues" evidence="7">
    <location>
        <begin position="232"/>
        <end position="243"/>
    </location>
</feature>
<proteinExistence type="predicted"/>
<evidence type="ECO:0000256" key="3">
    <source>
        <dbReference type="ARBA" id="ARBA00023125"/>
    </source>
</evidence>
<keyword evidence="4" id="KW-0804">Transcription</keyword>
<feature type="compositionally biased region" description="Basic and acidic residues" evidence="7">
    <location>
        <begin position="341"/>
        <end position="353"/>
    </location>
</feature>
<dbReference type="STRING" id="181874.A0A409VCL9"/>
<dbReference type="OrthoDB" id="1939598at2759"/>
<dbReference type="InterPro" id="IPR004827">
    <property type="entry name" value="bZIP"/>
</dbReference>
<gene>
    <name evidence="9" type="ORF">CVT24_000489</name>
</gene>
<evidence type="ECO:0000256" key="2">
    <source>
        <dbReference type="ARBA" id="ARBA00023015"/>
    </source>
</evidence>
<evidence type="ECO:0000313" key="10">
    <source>
        <dbReference type="Proteomes" id="UP000284842"/>
    </source>
</evidence>
<dbReference type="Pfam" id="PF07716">
    <property type="entry name" value="bZIP_2"/>
    <property type="match status" value="1"/>
</dbReference>
<feature type="region of interest" description="Disordered" evidence="7">
    <location>
        <begin position="189"/>
        <end position="249"/>
    </location>
</feature>
<dbReference type="CDD" id="cd14705">
    <property type="entry name" value="bZIP_Zip1"/>
    <property type="match status" value="1"/>
</dbReference>
<name>A0A409VCL9_9AGAR</name>
<dbReference type="GO" id="GO:0001228">
    <property type="term" value="F:DNA-binding transcription activator activity, RNA polymerase II-specific"/>
    <property type="evidence" value="ECO:0007669"/>
    <property type="project" value="TreeGrafter"/>
</dbReference>
<accession>A0A409VCL9</accession>
<feature type="region of interest" description="Disordered" evidence="7">
    <location>
        <begin position="35"/>
        <end position="65"/>
    </location>
</feature>
<comment type="caution">
    <text evidence="9">The sequence shown here is derived from an EMBL/GenBank/DDBJ whole genome shotgun (WGS) entry which is preliminary data.</text>
</comment>
<feature type="compositionally biased region" description="Low complexity" evidence="7">
    <location>
        <begin position="327"/>
        <end position="340"/>
    </location>
</feature>
<feature type="compositionally biased region" description="Acidic residues" evidence="7">
    <location>
        <begin position="354"/>
        <end position="363"/>
    </location>
</feature>
<dbReference type="Gene3D" id="1.20.5.170">
    <property type="match status" value="1"/>
</dbReference>